<evidence type="ECO:0000256" key="3">
    <source>
        <dbReference type="ARBA" id="ARBA00010860"/>
    </source>
</evidence>
<dbReference type="PANTHER" id="PTHR30404:SF0">
    <property type="entry name" value="N-ACETYLMURAMOYL-L-ALANINE AMIDASE AMIC"/>
    <property type="match status" value="1"/>
</dbReference>
<comment type="similarity">
    <text evidence="3">Belongs to the N-acetylmuramoyl-L-alanine amidase 3 family.</text>
</comment>
<evidence type="ECO:0000259" key="11">
    <source>
        <dbReference type="SMART" id="SM00646"/>
    </source>
</evidence>
<sequence length="405" mass="44976">MLFQKGSVGSPHWRLGLAVLACLITIMPPAQGAEGPQFSATRVWPSTLYTRLTFESATLPSYRYFMLESPRRLVIDIDDFRLSRVLHKLSQQVNASDPFISRIRVAKFDAKTLRVVVDLKQPVRTDIFNLKPVANFQHRLVVDLYPKLNSDKDPLSLFLANTPSVRSPLEPLTSPIGKAPFIVMIDPGHGGEDPGAHGLRKTLEKNVVLQIAQRLKRLIDQQPDMAAVMTRSDDHFVPLAMRVAKAQQQKATIFVSIHADAVANRQARGASVFTLSTRGATSAAARFLANSQNESDLIGGVSRSGDSYLDSTLLELMQHQTLHDSAILGSAVLKQLHKINPLHKSRVERAGFEVLKAPNIPSILVETAFISHPEEERKLKTARYQQQVAEAILVGIQGYKVKRYE</sequence>
<dbReference type="AlphaFoldDB" id="A0A1H9MGF4"/>
<evidence type="ECO:0000256" key="1">
    <source>
        <dbReference type="ARBA" id="ARBA00001561"/>
    </source>
</evidence>
<accession>A0A1H9MGF4</accession>
<evidence type="ECO:0000256" key="7">
    <source>
        <dbReference type="ARBA" id="ARBA00022801"/>
    </source>
</evidence>
<evidence type="ECO:0000256" key="5">
    <source>
        <dbReference type="ARBA" id="ARBA00022729"/>
    </source>
</evidence>
<evidence type="ECO:0000313" key="12">
    <source>
        <dbReference type="EMBL" id="SER22752.1"/>
    </source>
</evidence>
<organism evidence="12 13">
    <name type="scientific">Rosenbergiella nectarea</name>
    <dbReference type="NCBI Taxonomy" id="988801"/>
    <lineage>
        <taxon>Bacteria</taxon>
        <taxon>Pseudomonadati</taxon>
        <taxon>Pseudomonadota</taxon>
        <taxon>Gammaproteobacteria</taxon>
        <taxon>Enterobacterales</taxon>
        <taxon>Erwiniaceae</taxon>
        <taxon>Rosenbergiella</taxon>
    </lineage>
</organism>
<dbReference type="GO" id="GO:0071555">
    <property type="term" value="P:cell wall organization"/>
    <property type="evidence" value="ECO:0007669"/>
    <property type="project" value="UniProtKB-KW"/>
</dbReference>
<evidence type="ECO:0000256" key="10">
    <source>
        <dbReference type="SAM" id="SignalP"/>
    </source>
</evidence>
<dbReference type="FunFam" id="3.40.630.40:FF:000001">
    <property type="entry name" value="N-acetylmuramoyl-L-alanine amidase"/>
    <property type="match status" value="1"/>
</dbReference>
<dbReference type="Proteomes" id="UP000242515">
    <property type="component" value="Unassembled WGS sequence"/>
</dbReference>
<proteinExistence type="inferred from homology"/>
<comment type="catalytic activity">
    <reaction evidence="1">
        <text>Hydrolyzes the link between N-acetylmuramoyl residues and L-amino acid residues in certain cell-wall glycopeptides.</text>
        <dbReference type="EC" id="3.5.1.28"/>
    </reaction>
</comment>
<dbReference type="RefSeq" id="WP_177173181.1">
    <property type="nucleotide sequence ID" value="NZ_FOGC01000015.1"/>
</dbReference>
<dbReference type="Gene3D" id="2.60.40.3500">
    <property type="match status" value="1"/>
</dbReference>
<name>A0A1H9MGF4_9GAMM</name>
<evidence type="ECO:0000313" key="13">
    <source>
        <dbReference type="Proteomes" id="UP000242515"/>
    </source>
</evidence>
<keyword evidence="6" id="KW-0574">Periplasm</keyword>
<dbReference type="InterPro" id="IPR021731">
    <property type="entry name" value="AMIN_dom"/>
</dbReference>
<dbReference type="STRING" id="988801.SAMN05216522_11538"/>
<gene>
    <name evidence="12" type="ORF">SAMN05216522_11538</name>
</gene>
<dbReference type="SMART" id="SM00646">
    <property type="entry name" value="Ami_3"/>
    <property type="match status" value="1"/>
</dbReference>
<evidence type="ECO:0000256" key="2">
    <source>
        <dbReference type="ARBA" id="ARBA00004418"/>
    </source>
</evidence>
<dbReference type="InterPro" id="IPR050695">
    <property type="entry name" value="N-acetylmuramoyl_amidase_3"/>
</dbReference>
<dbReference type="Gene3D" id="3.40.630.40">
    <property type="entry name" value="Zn-dependent exopeptidases"/>
    <property type="match status" value="1"/>
</dbReference>
<keyword evidence="8" id="KW-0961">Cell wall biogenesis/degradation</keyword>
<dbReference type="EMBL" id="FOGC01000015">
    <property type="protein sequence ID" value="SER22752.1"/>
    <property type="molecule type" value="Genomic_DNA"/>
</dbReference>
<keyword evidence="13" id="KW-1185">Reference proteome</keyword>
<dbReference type="Pfam" id="PF11741">
    <property type="entry name" value="AMIN"/>
    <property type="match status" value="1"/>
</dbReference>
<keyword evidence="5 10" id="KW-0732">Signal</keyword>
<protein>
    <recommendedName>
        <fullName evidence="9">N-acetylmuramoyl-L-alanine amidase AmiC</fullName>
        <ecNumber evidence="4">3.5.1.28</ecNumber>
    </recommendedName>
</protein>
<dbReference type="InterPro" id="IPR002508">
    <property type="entry name" value="MurNAc-LAA_cat"/>
</dbReference>
<dbReference type="PANTHER" id="PTHR30404">
    <property type="entry name" value="N-ACETYLMURAMOYL-L-ALANINE AMIDASE"/>
    <property type="match status" value="1"/>
</dbReference>
<evidence type="ECO:0000256" key="8">
    <source>
        <dbReference type="ARBA" id="ARBA00023316"/>
    </source>
</evidence>
<feature type="domain" description="MurNAc-LAA" evidence="11">
    <location>
        <begin position="243"/>
        <end position="397"/>
    </location>
</feature>
<dbReference type="EC" id="3.5.1.28" evidence="4"/>
<feature type="chain" id="PRO_5017194941" description="N-acetylmuramoyl-L-alanine amidase AmiC" evidence="10">
    <location>
        <begin position="33"/>
        <end position="405"/>
    </location>
</feature>
<dbReference type="GO" id="GO:0009253">
    <property type="term" value="P:peptidoglycan catabolic process"/>
    <property type="evidence" value="ECO:0007669"/>
    <property type="project" value="InterPro"/>
</dbReference>
<evidence type="ECO:0000256" key="9">
    <source>
        <dbReference type="ARBA" id="ARBA00074581"/>
    </source>
</evidence>
<reference evidence="13" key="1">
    <citation type="submission" date="2016-10" db="EMBL/GenBank/DDBJ databases">
        <authorList>
            <person name="Varghese N."/>
            <person name="Submissions S."/>
        </authorList>
    </citation>
    <scope>NUCLEOTIDE SEQUENCE [LARGE SCALE GENOMIC DNA]</scope>
    <source>
        <strain evidence="13">8N4</strain>
    </source>
</reference>
<comment type="subcellular location">
    <subcellularLocation>
        <location evidence="2">Periplasm</location>
    </subcellularLocation>
</comment>
<evidence type="ECO:0000256" key="4">
    <source>
        <dbReference type="ARBA" id="ARBA00011901"/>
    </source>
</evidence>
<dbReference type="GO" id="GO:0030288">
    <property type="term" value="C:outer membrane-bounded periplasmic space"/>
    <property type="evidence" value="ECO:0007669"/>
    <property type="project" value="TreeGrafter"/>
</dbReference>
<keyword evidence="7" id="KW-0378">Hydrolase</keyword>
<dbReference type="Pfam" id="PF01520">
    <property type="entry name" value="Amidase_3"/>
    <property type="match status" value="1"/>
</dbReference>
<feature type="signal peptide" evidence="10">
    <location>
        <begin position="1"/>
        <end position="32"/>
    </location>
</feature>
<dbReference type="CDD" id="cd02696">
    <property type="entry name" value="MurNAc-LAA"/>
    <property type="match status" value="1"/>
</dbReference>
<dbReference type="SUPFAM" id="SSF53187">
    <property type="entry name" value="Zn-dependent exopeptidases"/>
    <property type="match status" value="1"/>
</dbReference>
<evidence type="ECO:0000256" key="6">
    <source>
        <dbReference type="ARBA" id="ARBA00022764"/>
    </source>
</evidence>
<dbReference type="GO" id="GO:0008745">
    <property type="term" value="F:N-acetylmuramoyl-L-alanine amidase activity"/>
    <property type="evidence" value="ECO:0007669"/>
    <property type="project" value="UniProtKB-EC"/>
</dbReference>